<keyword evidence="1" id="KW-1133">Transmembrane helix</keyword>
<protein>
    <recommendedName>
        <fullName evidence="4">Transmembrane protein</fullName>
    </recommendedName>
</protein>
<dbReference type="EMBL" id="CT868330">
    <property type="protein sequence ID" value="CAK79472.1"/>
    <property type="molecule type" value="Genomic_DNA"/>
</dbReference>
<keyword evidence="1" id="KW-0812">Transmembrane</keyword>
<gene>
    <name evidence="2" type="ORF">GSPATT00014418001</name>
</gene>
<keyword evidence="3" id="KW-1185">Reference proteome</keyword>
<keyword evidence="1" id="KW-0472">Membrane</keyword>
<evidence type="ECO:0000313" key="3">
    <source>
        <dbReference type="Proteomes" id="UP000000600"/>
    </source>
</evidence>
<dbReference type="InParanoid" id="A0D8V5"/>
<organism evidence="2 3">
    <name type="scientific">Paramecium tetraurelia</name>
    <dbReference type="NCBI Taxonomy" id="5888"/>
    <lineage>
        <taxon>Eukaryota</taxon>
        <taxon>Sar</taxon>
        <taxon>Alveolata</taxon>
        <taxon>Ciliophora</taxon>
        <taxon>Intramacronucleata</taxon>
        <taxon>Oligohymenophorea</taxon>
        <taxon>Peniculida</taxon>
        <taxon>Parameciidae</taxon>
        <taxon>Paramecium</taxon>
    </lineage>
</organism>
<dbReference type="AlphaFoldDB" id="A0D8V5"/>
<evidence type="ECO:0000256" key="1">
    <source>
        <dbReference type="SAM" id="Phobius"/>
    </source>
</evidence>
<feature type="transmembrane region" description="Helical" evidence="1">
    <location>
        <begin position="250"/>
        <end position="270"/>
    </location>
</feature>
<feature type="transmembrane region" description="Helical" evidence="1">
    <location>
        <begin position="82"/>
        <end position="101"/>
    </location>
</feature>
<dbReference type="RefSeq" id="XP_001446869.1">
    <property type="nucleotide sequence ID" value="XM_001446832.1"/>
</dbReference>
<sequence length="280" mass="33930">MRFNFQKKLYSKFPQYLIRPNLLRLILTFQVYQPTQQKQKCLVLGIQKEQSKSKKKQHFHHNHRLLIQCYFNYSNEIFINKLYFYFLNGVLLGTNSINYAFSVKNNCEKKWHFILYSKYLDQGIFHIFNKKFDCIYNYQRLSSLILLPGDLKQLKSFEGMVKKDLKNPQNQDLNYSFIVQGSFKVVFQLFLNFQYYVNKVILLQLFITFQQIQEQSLIILIFSLFPSFWITLINSLHYRISFIVLLGNQSYILKVWFLIQNLIQCFTYLIKIMRLTLYYT</sequence>
<dbReference type="KEGG" id="ptm:GSPATT00014418001"/>
<feature type="transmembrane region" description="Helical" evidence="1">
    <location>
        <begin position="217"/>
        <end position="238"/>
    </location>
</feature>
<evidence type="ECO:0000313" key="2">
    <source>
        <dbReference type="EMBL" id="CAK79472.1"/>
    </source>
</evidence>
<dbReference type="Proteomes" id="UP000000600">
    <property type="component" value="Unassembled WGS sequence"/>
</dbReference>
<dbReference type="GeneID" id="5032653"/>
<evidence type="ECO:0008006" key="4">
    <source>
        <dbReference type="Google" id="ProtNLM"/>
    </source>
</evidence>
<accession>A0D8V5</accession>
<dbReference type="HOGENOM" id="CLU_995566_0_0_1"/>
<proteinExistence type="predicted"/>
<feature type="transmembrane region" description="Helical" evidence="1">
    <location>
        <begin position="175"/>
        <end position="197"/>
    </location>
</feature>
<name>A0D8V5_PARTE</name>
<reference evidence="2 3" key="1">
    <citation type="journal article" date="2006" name="Nature">
        <title>Global trends of whole-genome duplications revealed by the ciliate Paramecium tetraurelia.</title>
        <authorList>
            <consortium name="Genoscope"/>
            <person name="Aury J.-M."/>
            <person name="Jaillon O."/>
            <person name="Duret L."/>
            <person name="Noel B."/>
            <person name="Jubin C."/>
            <person name="Porcel B.M."/>
            <person name="Segurens B."/>
            <person name="Daubin V."/>
            <person name="Anthouard V."/>
            <person name="Aiach N."/>
            <person name="Arnaiz O."/>
            <person name="Billaut A."/>
            <person name="Beisson J."/>
            <person name="Blanc I."/>
            <person name="Bouhouche K."/>
            <person name="Camara F."/>
            <person name="Duharcourt S."/>
            <person name="Guigo R."/>
            <person name="Gogendeau D."/>
            <person name="Katinka M."/>
            <person name="Keller A.-M."/>
            <person name="Kissmehl R."/>
            <person name="Klotz C."/>
            <person name="Koll F."/>
            <person name="Le Moue A."/>
            <person name="Lepere C."/>
            <person name="Malinsky S."/>
            <person name="Nowacki M."/>
            <person name="Nowak J.K."/>
            <person name="Plattner H."/>
            <person name="Poulain J."/>
            <person name="Ruiz F."/>
            <person name="Serrano V."/>
            <person name="Zagulski M."/>
            <person name="Dessen P."/>
            <person name="Betermier M."/>
            <person name="Weissenbach J."/>
            <person name="Scarpelli C."/>
            <person name="Schachter V."/>
            <person name="Sperling L."/>
            <person name="Meyer E."/>
            <person name="Cohen J."/>
            <person name="Wincker P."/>
        </authorList>
    </citation>
    <scope>NUCLEOTIDE SEQUENCE [LARGE SCALE GENOMIC DNA]</scope>
    <source>
        <strain evidence="2 3">Stock d4-2</strain>
    </source>
</reference>